<gene>
    <name evidence="2" type="ORF">Cfor_07295</name>
</gene>
<dbReference type="InterPro" id="IPR036179">
    <property type="entry name" value="Ig-like_dom_sf"/>
</dbReference>
<dbReference type="SUPFAM" id="SSF48726">
    <property type="entry name" value="Immunoglobulin"/>
    <property type="match status" value="1"/>
</dbReference>
<evidence type="ECO:0000313" key="3">
    <source>
        <dbReference type="Proteomes" id="UP000502823"/>
    </source>
</evidence>
<dbReference type="InterPro" id="IPR013783">
    <property type="entry name" value="Ig-like_fold"/>
</dbReference>
<comment type="caution">
    <text evidence="2">The sequence shown here is derived from an EMBL/GenBank/DDBJ whole genome shotgun (WGS) entry which is preliminary data.</text>
</comment>
<evidence type="ECO:0000259" key="1">
    <source>
        <dbReference type="PROSITE" id="PS50835"/>
    </source>
</evidence>
<dbReference type="AlphaFoldDB" id="A0A6L2PRJ4"/>
<dbReference type="InterPro" id="IPR013151">
    <property type="entry name" value="Immunoglobulin_dom"/>
</dbReference>
<accession>A0A6L2PRJ4</accession>
<dbReference type="EMBL" id="BLKM01012018">
    <property type="protein sequence ID" value="GFG35229.1"/>
    <property type="molecule type" value="Genomic_DNA"/>
</dbReference>
<evidence type="ECO:0000313" key="2">
    <source>
        <dbReference type="EMBL" id="GFG35229.1"/>
    </source>
</evidence>
<dbReference type="PROSITE" id="PS50835">
    <property type="entry name" value="IG_LIKE"/>
    <property type="match status" value="1"/>
</dbReference>
<dbReference type="InParanoid" id="A0A6L2PRJ4"/>
<reference evidence="3" key="1">
    <citation type="submission" date="2020-01" db="EMBL/GenBank/DDBJ databases">
        <title>Draft genome sequence of the Termite Coptotermes fromosanus.</title>
        <authorList>
            <person name="Itakura S."/>
            <person name="Yosikawa Y."/>
            <person name="Umezawa K."/>
        </authorList>
    </citation>
    <scope>NUCLEOTIDE SEQUENCE [LARGE SCALE GENOMIC DNA]</scope>
</reference>
<dbReference type="Pfam" id="PF00047">
    <property type="entry name" value="ig"/>
    <property type="match status" value="1"/>
</dbReference>
<keyword evidence="3" id="KW-1185">Reference proteome</keyword>
<name>A0A6L2PRJ4_COPFO</name>
<dbReference type="Gene3D" id="2.60.40.10">
    <property type="entry name" value="Immunoglobulins"/>
    <property type="match status" value="1"/>
</dbReference>
<feature type="non-terminal residue" evidence="2">
    <location>
        <position position="69"/>
    </location>
</feature>
<proteinExistence type="predicted"/>
<dbReference type="OrthoDB" id="5843397at2759"/>
<feature type="domain" description="Ig-like" evidence="1">
    <location>
        <begin position="1"/>
        <end position="65"/>
    </location>
</feature>
<dbReference type="InterPro" id="IPR007110">
    <property type="entry name" value="Ig-like_dom"/>
</dbReference>
<sequence>RPLPTVRWWRDAVLVDNTDEEYAHPGKVKQNQLIVPELKRSDLHAVYTCEASNNNISQPARASVTIDMR</sequence>
<dbReference type="PANTHER" id="PTHR23278">
    <property type="entry name" value="SIDESTEP PROTEIN"/>
    <property type="match status" value="1"/>
</dbReference>
<dbReference type="PANTHER" id="PTHR23278:SF19">
    <property type="entry name" value="OBSCURIN"/>
    <property type="match status" value="1"/>
</dbReference>
<organism evidence="2 3">
    <name type="scientific">Coptotermes formosanus</name>
    <name type="common">Formosan subterranean termite</name>
    <dbReference type="NCBI Taxonomy" id="36987"/>
    <lineage>
        <taxon>Eukaryota</taxon>
        <taxon>Metazoa</taxon>
        <taxon>Ecdysozoa</taxon>
        <taxon>Arthropoda</taxon>
        <taxon>Hexapoda</taxon>
        <taxon>Insecta</taxon>
        <taxon>Pterygota</taxon>
        <taxon>Neoptera</taxon>
        <taxon>Polyneoptera</taxon>
        <taxon>Dictyoptera</taxon>
        <taxon>Blattodea</taxon>
        <taxon>Blattoidea</taxon>
        <taxon>Termitoidae</taxon>
        <taxon>Rhinotermitidae</taxon>
        <taxon>Coptotermes</taxon>
    </lineage>
</organism>
<dbReference type="Proteomes" id="UP000502823">
    <property type="component" value="Unassembled WGS sequence"/>
</dbReference>
<feature type="non-terminal residue" evidence="2">
    <location>
        <position position="1"/>
    </location>
</feature>
<protein>
    <recommendedName>
        <fullName evidence="1">Ig-like domain-containing protein</fullName>
    </recommendedName>
</protein>